<accession>A0A090AGU7</accession>
<dbReference type="HOGENOM" id="CLU_036701_0_0_6"/>
<dbReference type="InterPro" id="IPR016838">
    <property type="entry name" value="UCP026449"/>
</dbReference>
<evidence type="ECO:0000313" key="2">
    <source>
        <dbReference type="EMBL" id="BAP57498.1"/>
    </source>
</evidence>
<keyword evidence="3" id="KW-1185">Reference proteome</keyword>
<gene>
    <name evidence="2" type="ORF">THII_3201</name>
</gene>
<dbReference type="AlphaFoldDB" id="A0A090AGU7"/>
<dbReference type="Pfam" id="PF10092">
    <property type="entry name" value="DUF2330"/>
    <property type="match status" value="1"/>
</dbReference>
<evidence type="ECO:0000313" key="3">
    <source>
        <dbReference type="Proteomes" id="UP000031623"/>
    </source>
</evidence>
<reference evidence="2" key="1">
    <citation type="journal article" date="2014" name="ISME J.">
        <title>Ecophysiology of Thioploca ingrica as revealed by the complete genome sequence supplemented with proteomic evidence.</title>
        <authorList>
            <person name="Kojima H."/>
            <person name="Ogura Y."/>
            <person name="Yamamoto N."/>
            <person name="Togashi T."/>
            <person name="Mori H."/>
            <person name="Watanabe T."/>
            <person name="Nemoto F."/>
            <person name="Kurokawa K."/>
            <person name="Hayashi T."/>
            <person name="Fukui M."/>
        </authorList>
    </citation>
    <scope>NUCLEOTIDE SEQUENCE [LARGE SCALE GENOMIC DNA]</scope>
</reference>
<dbReference type="Proteomes" id="UP000031623">
    <property type="component" value="Chromosome"/>
</dbReference>
<dbReference type="InterPro" id="IPR019283">
    <property type="entry name" value="DUF2330"/>
</dbReference>
<evidence type="ECO:0008006" key="4">
    <source>
        <dbReference type="Google" id="ProtNLM"/>
    </source>
</evidence>
<sequence length="433" mass="49461">MLKKWCVAASLLVVSGQALSFCGFYVAQADTKLFNQASQVVLVRDGDKTVLTMANDFKGDLKEFAIVIPVPTFIEEGQIHIGDKAHIDHLDAYSAPRLVEYFDGNPCPPPATVGEVAMSLPAAPFDSDMARDGVKIEAQYTIGEYDILILSAEQSGGLVRWLKKNGYRIPKGAKSVLGSYIKQKMRFFVAKVNLTEQAKLGYNYLRPLQVAYESPKFMLPIRLGTVNADGAQELFIYTLTRQGRVETTNYRTVKLPTDMDLPVYIKDDFANFYRALFDYQVEKEDMRAVFLEYAWNMNQGCDPCAASPPSEQELRELGVFWNQPESGSPVDTFITRLHLRYNAKNFPEDLIFQETSDHNNFQGRYVLRHPWQGTADCPQAQEYRRNLTTRWEKEAQELANLTGWNIQNIRRKMNLPGLGNTGYQERWWQKLWK</sequence>
<name>A0A090AGU7_9GAMM</name>
<keyword evidence="1" id="KW-0732">Signal</keyword>
<feature type="signal peptide" evidence="1">
    <location>
        <begin position="1"/>
        <end position="20"/>
    </location>
</feature>
<proteinExistence type="predicted"/>
<dbReference type="PIRSF" id="PIRSF026449">
    <property type="entry name" value="UCP026449"/>
    <property type="match status" value="1"/>
</dbReference>
<evidence type="ECO:0000256" key="1">
    <source>
        <dbReference type="SAM" id="SignalP"/>
    </source>
</evidence>
<protein>
    <recommendedName>
        <fullName evidence="4">DUF2330 domain-containing protein</fullName>
    </recommendedName>
</protein>
<dbReference type="KEGG" id="tig:THII_3201"/>
<dbReference type="STRING" id="40754.THII_3201"/>
<feature type="chain" id="PRO_5001852709" description="DUF2330 domain-containing protein" evidence="1">
    <location>
        <begin position="21"/>
        <end position="433"/>
    </location>
</feature>
<organism evidence="2 3">
    <name type="scientific">Thioploca ingrica</name>
    <dbReference type="NCBI Taxonomy" id="40754"/>
    <lineage>
        <taxon>Bacteria</taxon>
        <taxon>Pseudomonadati</taxon>
        <taxon>Pseudomonadota</taxon>
        <taxon>Gammaproteobacteria</taxon>
        <taxon>Thiotrichales</taxon>
        <taxon>Thiotrichaceae</taxon>
        <taxon>Thioploca</taxon>
    </lineage>
</organism>
<dbReference type="EMBL" id="AP014633">
    <property type="protein sequence ID" value="BAP57498.1"/>
    <property type="molecule type" value="Genomic_DNA"/>
</dbReference>